<comment type="caution">
    <text evidence="1">The sequence shown here is derived from an EMBL/GenBank/DDBJ whole genome shotgun (WGS) entry which is preliminary data.</text>
</comment>
<evidence type="ECO:0000313" key="1">
    <source>
        <dbReference type="EMBL" id="GFN90590.1"/>
    </source>
</evidence>
<name>A0AAV3YU25_9GAST</name>
<reference evidence="1 2" key="1">
    <citation type="journal article" date="2021" name="Elife">
        <title>Chloroplast acquisition without the gene transfer in kleptoplastic sea slugs, Plakobranchus ocellatus.</title>
        <authorList>
            <person name="Maeda T."/>
            <person name="Takahashi S."/>
            <person name="Yoshida T."/>
            <person name="Shimamura S."/>
            <person name="Takaki Y."/>
            <person name="Nagai Y."/>
            <person name="Toyoda A."/>
            <person name="Suzuki Y."/>
            <person name="Arimoto A."/>
            <person name="Ishii H."/>
            <person name="Satoh N."/>
            <person name="Nishiyama T."/>
            <person name="Hasebe M."/>
            <person name="Maruyama T."/>
            <person name="Minagawa J."/>
            <person name="Obokata J."/>
            <person name="Shigenobu S."/>
        </authorList>
    </citation>
    <scope>NUCLEOTIDE SEQUENCE [LARGE SCALE GENOMIC DNA]</scope>
</reference>
<proteinExistence type="predicted"/>
<gene>
    <name evidence="1" type="ORF">PoB_001709600</name>
</gene>
<dbReference type="AlphaFoldDB" id="A0AAV3YU25"/>
<sequence length="147" mass="16677">MVAGVTITLNDCPCQAGTPRRYKFEEADRHMISSEITWFHAKENTNTTLTKIENLGLVFQCDIEKWSKQVDSIYIKQVASLAESTVPYIPGLENGKPHYRALEVAKEQLERIVIVLLWNTRPYLLGPNDGYACEASKEENRTNSTTL</sequence>
<evidence type="ECO:0000313" key="2">
    <source>
        <dbReference type="Proteomes" id="UP000735302"/>
    </source>
</evidence>
<keyword evidence="2" id="KW-1185">Reference proteome</keyword>
<accession>A0AAV3YU25</accession>
<organism evidence="1 2">
    <name type="scientific">Plakobranchus ocellatus</name>
    <dbReference type="NCBI Taxonomy" id="259542"/>
    <lineage>
        <taxon>Eukaryota</taxon>
        <taxon>Metazoa</taxon>
        <taxon>Spiralia</taxon>
        <taxon>Lophotrochozoa</taxon>
        <taxon>Mollusca</taxon>
        <taxon>Gastropoda</taxon>
        <taxon>Heterobranchia</taxon>
        <taxon>Euthyneura</taxon>
        <taxon>Panpulmonata</taxon>
        <taxon>Sacoglossa</taxon>
        <taxon>Placobranchoidea</taxon>
        <taxon>Plakobranchidae</taxon>
        <taxon>Plakobranchus</taxon>
    </lineage>
</organism>
<dbReference type="Proteomes" id="UP000735302">
    <property type="component" value="Unassembled WGS sequence"/>
</dbReference>
<dbReference type="EMBL" id="BLXT01002056">
    <property type="protein sequence ID" value="GFN90590.1"/>
    <property type="molecule type" value="Genomic_DNA"/>
</dbReference>
<protein>
    <submittedName>
        <fullName evidence="1">Uncharacterized protein</fullName>
    </submittedName>
</protein>